<feature type="transmembrane region" description="Helical" evidence="1">
    <location>
        <begin position="264"/>
        <end position="295"/>
    </location>
</feature>
<dbReference type="AlphaFoldDB" id="A0A8H3IQY6"/>
<proteinExistence type="predicted"/>
<dbReference type="PANTHER" id="PTHR34414">
    <property type="entry name" value="HET DOMAIN-CONTAINING PROTEIN-RELATED"/>
    <property type="match status" value="1"/>
</dbReference>
<evidence type="ECO:0008006" key="4">
    <source>
        <dbReference type="Google" id="ProtNLM"/>
    </source>
</evidence>
<protein>
    <recommendedName>
        <fullName evidence="4">Subtilisin-like serine protease</fullName>
    </recommendedName>
</protein>
<dbReference type="InterPro" id="IPR046536">
    <property type="entry name" value="DUF6601"/>
</dbReference>
<dbReference type="PANTHER" id="PTHR34414:SF1">
    <property type="entry name" value="SUBTILISIN-LIKE SERINE PROTEASE"/>
    <property type="match status" value="1"/>
</dbReference>
<dbReference type="OrthoDB" id="5086500at2759"/>
<reference evidence="2" key="1">
    <citation type="submission" date="2021-03" db="EMBL/GenBank/DDBJ databases">
        <authorList>
            <person name="Tagirdzhanova G."/>
        </authorList>
    </citation>
    <scope>NUCLEOTIDE SEQUENCE</scope>
</reference>
<name>A0A8H3IQY6_9LECA</name>
<comment type="caution">
    <text evidence="2">The sequence shown here is derived from an EMBL/GenBank/DDBJ whole genome shotgun (WGS) entry which is preliminary data.</text>
</comment>
<accession>A0A8H3IQY6</accession>
<sequence>MTTRAAAPFSKATALRDSWDPSNPSAIPGAPILKVDEDEVAYIRRELDFSRLDAIYEKLCWAGRPLNIHPLHRQKMMQRDVLITQQADLHLVWIDHVIYVKPLPAFLLDHSFFEEKFCSEFPPVPQSYYDSARGFLLSYAKLVNSEADHRIAVELGLIPNLPWERWSLFATNIIRKVPELSLTKRFWYGELRLTRLNKIYLVYYGSLRGYRFGYNHYRPFFESNFGSLLVVFVYLTMALTAMQVVLACSDVDSGMALQVTLFRFGVACLIVIVAAVGFMGAVFLYLLATNLFATFANERRQKGMRERYQARLKLSPRP</sequence>
<organism evidence="2 3">
    <name type="scientific">Alectoria fallacina</name>
    <dbReference type="NCBI Taxonomy" id="1903189"/>
    <lineage>
        <taxon>Eukaryota</taxon>
        <taxon>Fungi</taxon>
        <taxon>Dikarya</taxon>
        <taxon>Ascomycota</taxon>
        <taxon>Pezizomycotina</taxon>
        <taxon>Lecanoromycetes</taxon>
        <taxon>OSLEUM clade</taxon>
        <taxon>Lecanoromycetidae</taxon>
        <taxon>Lecanorales</taxon>
        <taxon>Lecanorineae</taxon>
        <taxon>Parmeliaceae</taxon>
        <taxon>Alectoria</taxon>
    </lineage>
</organism>
<dbReference type="Proteomes" id="UP000664203">
    <property type="component" value="Unassembled WGS sequence"/>
</dbReference>
<keyword evidence="1" id="KW-0472">Membrane</keyword>
<dbReference type="EMBL" id="CAJPDR010000279">
    <property type="protein sequence ID" value="CAF9930100.1"/>
    <property type="molecule type" value="Genomic_DNA"/>
</dbReference>
<keyword evidence="1" id="KW-0812">Transmembrane</keyword>
<dbReference type="Pfam" id="PF20246">
    <property type="entry name" value="DUF6601"/>
    <property type="match status" value="1"/>
</dbReference>
<evidence type="ECO:0000313" key="2">
    <source>
        <dbReference type="EMBL" id="CAF9930100.1"/>
    </source>
</evidence>
<keyword evidence="3" id="KW-1185">Reference proteome</keyword>
<keyword evidence="1" id="KW-1133">Transmembrane helix</keyword>
<evidence type="ECO:0000313" key="3">
    <source>
        <dbReference type="Proteomes" id="UP000664203"/>
    </source>
</evidence>
<feature type="transmembrane region" description="Helical" evidence="1">
    <location>
        <begin position="225"/>
        <end position="244"/>
    </location>
</feature>
<evidence type="ECO:0000256" key="1">
    <source>
        <dbReference type="SAM" id="Phobius"/>
    </source>
</evidence>
<gene>
    <name evidence="2" type="ORF">ALECFALPRED_004517</name>
</gene>